<comment type="subcellular location">
    <subcellularLocation>
        <location evidence="1">Cell membrane</location>
        <topology evidence="1">Multi-pass membrane protein</topology>
    </subcellularLocation>
</comment>
<keyword evidence="4 6" id="KW-1133">Transmembrane helix</keyword>
<keyword evidence="8" id="KW-1185">Reference proteome</keyword>
<keyword evidence="5 6" id="KW-0472">Membrane</keyword>
<keyword evidence="3 6" id="KW-0812">Transmembrane</keyword>
<evidence type="ECO:0000256" key="2">
    <source>
        <dbReference type="ARBA" id="ARBA00022475"/>
    </source>
</evidence>
<evidence type="ECO:0000256" key="6">
    <source>
        <dbReference type="SAM" id="Phobius"/>
    </source>
</evidence>
<keyword evidence="2" id="KW-1003">Cell membrane</keyword>
<protein>
    <submittedName>
        <fullName evidence="7">Threonine/homoserine/homoserine lactone efflux protein</fullName>
    </submittedName>
</protein>
<gene>
    <name evidence="7" type="ORF">SAMN04490188_4322</name>
</gene>
<proteinExistence type="predicted"/>
<evidence type="ECO:0000256" key="3">
    <source>
        <dbReference type="ARBA" id="ARBA00022692"/>
    </source>
</evidence>
<feature type="transmembrane region" description="Helical" evidence="6">
    <location>
        <begin position="28"/>
        <end position="52"/>
    </location>
</feature>
<reference evidence="7 8" key="1">
    <citation type="submission" date="2016-10" db="EMBL/GenBank/DDBJ databases">
        <authorList>
            <person name="Varghese N."/>
            <person name="Submissions S."/>
        </authorList>
    </citation>
    <scope>NUCLEOTIDE SEQUENCE [LARGE SCALE GENOMIC DNA]</scope>
    <source>
        <strain evidence="7 8">BS3780</strain>
    </source>
</reference>
<feature type="transmembrane region" description="Helical" evidence="6">
    <location>
        <begin position="162"/>
        <end position="189"/>
    </location>
</feature>
<accession>A0ABY0ZD83</accession>
<organism evidence="7 8">
    <name type="scientific">Pseudomonas kilonensis</name>
    <dbReference type="NCBI Taxonomy" id="132476"/>
    <lineage>
        <taxon>Bacteria</taxon>
        <taxon>Pseudomonadati</taxon>
        <taxon>Pseudomonadota</taxon>
        <taxon>Gammaproteobacteria</taxon>
        <taxon>Pseudomonadales</taxon>
        <taxon>Pseudomonadaceae</taxon>
        <taxon>Pseudomonas</taxon>
    </lineage>
</organism>
<dbReference type="Pfam" id="PF01810">
    <property type="entry name" value="LysE"/>
    <property type="match status" value="1"/>
</dbReference>
<evidence type="ECO:0000256" key="1">
    <source>
        <dbReference type="ARBA" id="ARBA00004651"/>
    </source>
</evidence>
<comment type="caution">
    <text evidence="7">The sequence shown here is derived from an EMBL/GenBank/DDBJ whole genome shotgun (WGS) entry which is preliminary data.</text>
</comment>
<feature type="transmembrane region" description="Helical" evidence="6">
    <location>
        <begin position="64"/>
        <end position="88"/>
    </location>
</feature>
<name>A0ABY0ZD83_9PSED</name>
<evidence type="ECO:0000256" key="5">
    <source>
        <dbReference type="ARBA" id="ARBA00023136"/>
    </source>
</evidence>
<dbReference type="InterPro" id="IPR001123">
    <property type="entry name" value="LeuE-type"/>
</dbReference>
<dbReference type="PANTHER" id="PTHR30086">
    <property type="entry name" value="ARGININE EXPORTER PROTEIN ARGO"/>
    <property type="match status" value="1"/>
</dbReference>
<evidence type="ECO:0000256" key="4">
    <source>
        <dbReference type="ARBA" id="ARBA00022989"/>
    </source>
</evidence>
<evidence type="ECO:0000313" key="8">
    <source>
        <dbReference type="Proteomes" id="UP000183915"/>
    </source>
</evidence>
<dbReference type="Proteomes" id="UP000183915">
    <property type="component" value="Unassembled WGS sequence"/>
</dbReference>
<feature type="transmembrane region" description="Helical" evidence="6">
    <location>
        <begin position="201"/>
        <end position="224"/>
    </location>
</feature>
<evidence type="ECO:0000313" key="7">
    <source>
        <dbReference type="EMBL" id="SEE54222.1"/>
    </source>
</evidence>
<dbReference type="PANTHER" id="PTHR30086:SF20">
    <property type="entry name" value="ARGININE EXPORTER PROTEIN ARGO-RELATED"/>
    <property type="match status" value="1"/>
</dbReference>
<dbReference type="EMBL" id="FNTT01000002">
    <property type="protein sequence ID" value="SEE54222.1"/>
    <property type="molecule type" value="Genomic_DNA"/>
</dbReference>
<feature type="transmembrane region" description="Helical" evidence="6">
    <location>
        <begin position="131"/>
        <end position="156"/>
    </location>
</feature>
<feature type="transmembrane region" description="Helical" evidence="6">
    <location>
        <begin position="94"/>
        <end position="111"/>
    </location>
</feature>
<sequence>MQPLCVYCAIKFPHFSSRLILVMTDPTLLIPFMIFAIVMTGTPGPNNAMVLVSGAKVGVMRTMPLVSGIALGVSLQFVLLGLGLGALFDAAPGFHTALGVVGAGYILWLAWKIATSGPLEIGQDSRPPMGLLAGAAFQWINPKAWALSISASATYIPVENHVLNLCIAAALLAALSMLCVGVWAVGGAALRQVLTRPSYSLAFNVSMSIILILTTMPAILRLALS</sequence>